<evidence type="ECO:0000256" key="1">
    <source>
        <dbReference type="ARBA" id="ARBA00022908"/>
    </source>
</evidence>
<dbReference type="EMBL" id="PYLZ01000002">
    <property type="protein sequence ID" value="PSW26020.1"/>
    <property type="molecule type" value="Genomic_DNA"/>
</dbReference>
<dbReference type="RefSeq" id="WP_048899576.1">
    <property type="nucleotide sequence ID" value="NZ_AP024852.1"/>
</dbReference>
<dbReference type="InterPro" id="IPR011109">
    <property type="entry name" value="DNA_bind_recombinase_dom"/>
</dbReference>
<keyword evidence="3" id="KW-0233">DNA recombination</keyword>
<feature type="domain" description="Resolvase/invertase-type recombinase catalytic" evidence="6">
    <location>
        <begin position="2"/>
        <end position="152"/>
    </location>
</feature>
<feature type="active site" description="O-(5'-phospho-DNA)-serine intermediate" evidence="4 5">
    <location>
        <position position="10"/>
    </location>
</feature>
<keyword evidence="9" id="KW-1185">Reference proteome</keyword>
<dbReference type="Gene3D" id="3.90.1750.20">
    <property type="entry name" value="Putative Large Serine Recombinase, Chain B, Domain 2"/>
    <property type="match status" value="1"/>
</dbReference>
<comment type="caution">
    <text evidence="8">The sequence shown here is derived from an EMBL/GenBank/DDBJ whole genome shotgun (WGS) entry which is preliminary data.</text>
</comment>
<dbReference type="Pfam" id="PF00239">
    <property type="entry name" value="Resolvase"/>
    <property type="match status" value="1"/>
</dbReference>
<dbReference type="Pfam" id="PF13408">
    <property type="entry name" value="Zn_ribbon_recom"/>
    <property type="match status" value="1"/>
</dbReference>
<dbReference type="InterPro" id="IPR050639">
    <property type="entry name" value="SSR_resolvase"/>
</dbReference>
<evidence type="ECO:0000256" key="2">
    <source>
        <dbReference type="ARBA" id="ARBA00023125"/>
    </source>
</evidence>
<protein>
    <submittedName>
        <fullName evidence="8">Recombinase family protein</fullName>
    </submittedName>
</protein>
<evidence type="ECO:0000256" key="4">
    <source>
        <dbReference type="PIRSR" id="PIRSR606118-50"/>
    </source>
</evidence>
<gene>
    <name evidence="8" type="ORF">C9I94_05570</name>
</gene>
<dbReference type="Proteomes" id="UP000240481">
    <property type="component" value="Unassembled WGS sequence"/>
</dbReference>
<dbReference type="PANTHER" id="PTHR30461">
    <property type="entry name" value="DNA-INVERTASE FROM LAMBDOID PROPHAGE"/>
    <property type="match status" value="1"/>
</dbReference>
<dbReference type="PANTHER" id="PTHR30461:SF23">
    <property type="entry name" value="DNA RECOMBINASE-RELATED"/>
    <property type="match status" value="1"/>
</dbReference>
<dbReference type="Gene3D" id="3.40.50.1390">
    <property type="entry name" value="Resolvase, N-terminal catalytic domain"/>
    <property type="match status" value="1"/>
</dbReference>
<dbReference type="AlphaFoldDB" id="A0A0J8V8Y4"/>
<sequence length="493" mass="56498">MKLAAYIRVSSQNQVEYGDSLTGQEESIYNWAEKNGHTIVRKYIEPGSSAYNDNYRPQFNMMLKDIENDNFDCDAIIVYALSRFARNLISQSAAQSVLDKKSIRLLSVVEPLPEDYDTYRLLSTVIGLMNEMQSSQNSRTVCDRLQDTAEKGYFTGGNIPYGYESINVKDDSIFRKKLIINEYEAKIVRKIYKLAQKGNYGKGWGIKQITSYLNDNNILNRGNDWKINTIHRILNNSIYYGDRVFGKNRVKRAGKENPLPTIVNTPAIISKKLFDNVRDELKSRDLKNNKDKPLRSNSLLTGIVKCGKCNTNLVIRTGKGGKYKYYSCGKRIRSSVNSCTCQNIPKQLLEEQINEALIKNILTKDTIESILKELKLLIKANNTEEIELNRLTKKLKYNKANLNAFYTKLFTSEIEVDDTVKGFINTEQGKINEIQREIDKIKVTKKITYKNFGSNQVNMFVKTIKNLINSENTEVTKSFLIAMGLEVRVYPKN</sequence>
<evidence type="ECO:0000256" key="5">
    <source>
        <dbReference type="PROSITE-ProRule" id="PRU10137"/>
    </source>
</evidence>
<dbReference type="PROSITE" id="PS51737">
    <property type="entry name" value="RECOMBINASE_DNA_BIND"/>
    <property type="match status" value="1"/>
</dbReference>
<dbReference type="InterPro" id="IPR038109">
    <property type="entry name" value="DNA_bind_recomb_sf"/>
</dbReference>
<dbReference type="PROSITE" id="PS00397">
    <property type="entry name" value="RECOMBINASES_1"/>
    <property type="match status" value="1"/>
</dbReference>
<organism evidence="8 9">
    <name type="scientific">Photobacterium swingsii</name>
    <dbReference type="NCBI Taxonomy" id="680026"/>
    <lineage>
        <taxon>Bacteria</taxon>
        <taxon>Pseudomonadati</taxon>
        <taxon>Pseudomonadota</taxon>
        <taxon>Gammaproteobacteria</taxon>
        <taxon>Vibrionales</taxon>
        <taxon>Vibrionaceae</taxon>
        <taxon>Photobacterium</taxon>
    </lineage>
</organism>
<proteinExistence type="predicted"/>
<name>A0A0J8V8Y4_9GAMM</name>
<reference evidence="8 9" key="1">
    <citation type="submission" date="2018-01" db="EMBL/GenBank/DDBJ databases">
        <title>Whole genome sequencing of Histamine producing bacteria.</title>
        <authorList>
            <person name="Butler K."/>
        </authorList>
    </citation>
    <scope>NUCLEOTIDE SEQUENCE [LARGE SCALE GENOMIC DNA]</scope>
    <source>
        <strain evidence="8 9">DSM 24669</strain>
    </source>
</reference>
<dbReference type="Pfam" id="PF07508">
    <property type="entry name" value="Recombinase"/>
    <property type="match status" value="1"/>
</dbReference>
<dbReference type="OrthoDB" id="5479610at2"/>
<dbReference type="GO" id="GO:0015074">
    <property type="term" value="P:DNA integration"/>
    <property type="evidence" value="ECO:0007669"/>
    <property type="project" value="UniProtKB-KW"/>
</dbReference>
<dbReference type="InterPro" id="IPR025827">
    <property type="entry name" value="Zn_ribbon_recom_dom"/>
</dbReference>
<dbReference type="InterPro" id="IPR036162">
    <property type="entry name" value="Resolvase-like_N_sf"/>
</dbReference>
<dbReference type="InterPro" id="IPR006118">
    <property type="entry name" value="Recombinase_CS"/>
</dbReference>
<evidence type="ECO:0000259" key="6">
    <source>
        <dbReference type="PROSITE" id="PS51736"/>
    </source>
</evidence>
<keyword evidence="1" id="KW-0229">DNA integration</keyword>
<feature type="domain" description="Recombinase" evidence="7">
    <location>
        <begin position="160"/>
        <end position="287"/>
    </location>
</feature>
<dbReference type="PROSITE" id="PS51736">
    <property type="entry name" value="RECOMBINASES_3"/>
    <property type="match status" value="1"/>
</dbReference>
<dbReference type="CDD" id="cd00338">
    <property type="entry name" value="Ser_Recombinase"/>
    <property type="match status" value="1"/>
</dbReference>
<evidence type="ECO:0000259" key="7">
    <source>
        <dbReference type="PROSITE" id="PS51737"/>
    </source>
</evidence>
<dbReference type="SUPFAM" id="SSF53041">
    <property type="entry name" value="Resolvase-like"/>
    <property type="match status" value="1"/>
</dbReference>
<keyword evidence="2" id="KW-0238">DNA-binding</keyword>
<dbReference type="SMART" id="SM00857">
    <property type="entry name" value="Resolvase"/>
    <property type="match status" value="1"/>
</dbReference>
<accession>A0A0J8V8Y4</accession>
<dbReference type="GO" id="GO:0003677">
    <property type="term" value="F:DNA binding"/>
    <property type="evidence" value="ECO:0007669"/>
    <property type="project" value="UniProtKB-KW"/>
</dbReference>
<evidence type="ECO:0000256" key="3">
    <source>
        <dbReference type="ARBA" id="ARBA00023172"/>
    </source>
</evidence>
<evidence type="ECO:0000313" key="9">
    <source>
        <dbReference type="Proteomes" id="UP000240481"/>
    </source>
</evidence>
<dbReference type="GO" id="GO:0000150">
    <property type="term" value="F:DNA strand exchange activity"/>
    <property type="evidence" value="ECO:0007669"/>
    <property type="project" value="InterPro"/>
</dbReference>
<dbReference type="InterPro" id="IPR006119">
    <property type="entry name" value="Resolv_N"/>
</dbReference>
<evidence type="ECO:0000313" key="8">
    <source>
        <dbReference type="EMBL" id="PSW26020.1"/>
    </source>
</evidence>